<feature type="transmembrane region" description="Helical" evidence="5">
    <location>
        <begin position="20"/>
        <end position="40"/>
    </location>
</feature>
<evidence type="ECO:0000313" key="8">
    <source>
        <dbReference type="WBParaSite" id="PTRK_0001280150.1"/>
    </source>
</evidence>
<keyword evidence="4 5" id="KW-0472">Membrane</keyword>
<dbReference type="GO" id="GO:0016020">
    <property type="term" value="C:membrane"/>
    <property type="evidence" value="ECO:0007669"/>
    <property type="project" value="UniProtKB-SubCell"/>
</dbReference>
<evidence type="ECO:0000256" key="3">
    <source>
        <dbReference type="ARBA" id="ARBA00022989"/>
    </source>
</evidence>
<feature type="transmembrane region" description="Helical" evidence="5">
    <location>
        <begin position="102"/>
        <end position="123"/>
    </location>
</feature>
<organism evidence="7 8">
    <name type="scientific">Parastrongyloides trichosuri</name>
    <name type="common">Possum-specific nematode worm</name>
    <dbReference type="NCBI Taxonomy" id="131310"/>
    <lineage>
        <taxon>Eukaryota</taxon>
        <taxon>Metazoa</taxon>
        <taxon>Ecdysozoa</taxon>
        <taxon>Nematoda</taxon>
        <taxon>Chromadorea</taxon>
        <taxon>Rhabditida</taxon>
        <taxon>Tylenchina</taxon>
        <taxon>Panagrolaimomorpha</taxon>
        <taxon>Strongyloidoidea</taxon>
        <taxon>Strongyloididae</taxon>
        <taxon>Parastrongyloides</taxon>
    </lineage>
</organism>
<evidence type="ECO:0000256" key="5">
    <source>
        <dbReference type="SAM" id="Phobius"/>
    </source>
</evidence>
<dbReference type="InterPro" id="IPR017452">
    <property type="entry name" value="GPCR_Rhodpsn_7TM"/>
</dbReference>
<proteinExistence type="predicted"/>
<name>A0A0N4ZW21_PARTI</name>
<evidence type="ECO:0000256" key="4">
    <source>
        <dbReference type="ARBA" id="ARBA00023136"/>
    </source>
</evidence>
<evidence type="ECO:0000256" key="1">
    <source>
        <dbReference type="ARBA" id="ARBA00004370"/>
    </source>
</evidence>
<feature type="transmembrane region" description="Helical" evidence="5">
    <location>
        <begin position="47"/>
        <end position="71"/>
    </location>
</feature>
<keyword evidence="2 5" id="KW-0812">Transmembrane</keyword>
<sequence>MDPVLSIDKGNNSMYNVTGIIVGVISIIFNGVLLYAVFAAKIYKKSIFAYFILFNSIGGFLVSLSLFQISIFNIKLTNINQSSNLSTICHYKTAPWIFSINLYQYGFAAQSIFIVTSIITPIFYKFYLNTDVFKIISTIFIIALSSLITSSIFFGTPNNSSTKYCDNFSSWTFEYILIEEISIIIVGGSLIFAFLLGGKEMNKTNSQSSIVNAYGRIMVFSITTFLLFWGFPNFVFVVANLINVTHENKELITDLVVLNASKATVPPLIFYTIKNYEINQIVTRIPIINILFRPIERNINVNGSKTIRRDT</sequence>
<evidence type="ECO:0000256" key="2">
    <source>
        <dbReference type="ARBA" id="ARBA00022692"/>
    </source>
</evidence>
<feature type="transmembrane region" description="Helical" evidence="5">
    <location>
        <begin position="175"/>
        <end position="196"/>
    </location>
</feature>
<dbReference type="Gene3D" id="1.20.1070.10">
    <property type="entry name" value="Rhodopsin 7-helix transmembrane proteins"/>
    <property type="match status" value="1"/>
</dbReference>
<feature type="transmembrane region" description="Helical" evidence="5">
    <location>
        <begin position="135"/>
        <end position="155"/>
    </location>
</feature>
<dbReference type="AlphaFoldDB" id="A0A0N4ZW21"/>
<dbReference type="Proteomes" id="UP000038045">
    <property type="component" value="Unplaced"/>
</dbReference>
<dbReference type="WBParaSite" id="PTRK_0001280150.1">
    <property type="protein sequence ID" value="PTRK_0001280150.1"/>
    <property type="gene ID" value="PTRK_0001280150"/>
</dbReference>
<evidence type="ECO:0000313" key="7">
    <source>
        <dbReference type="Proteomes" id="UP000038045"/>
    </source>
</evidence>
<protein>
    <submittedName>
        <fullName evidence="8">G_PROTEIN_RECEP_F1_2 domain-containing protein</fullName>
    </submittedName>
</protein>
<keyword evidence="7" id="KW-1185">Reference proteome</keyword>
<keyword evidence="3 5" id="KW-1133">Transmembrane helix</keyword>
<feature type="transmembrane region" description="Helical" evidence="5">
    <location>
        <begin position="217"/>
        <end position="242"/>
    </location>
</feature>
<comment type="subcellular location">
    <subcellularLocation>
        <location evidence="1">Membrane</location>
    </subcellularLocation>
</comment>
<feature type="domain" description="G-protein coupled receptors family 1 profile" evidence="6">
    <location>
        <begin position="29"/>
        <end position="270"/>
    </location>
</feature>
<dbReference type="PROSITE" id="PS50262">
    <property type="entry name" value="G_PROTEIN_RECEP_F1_2"/>
    <property type="match status" value="1"/>
</dbReference>
<evidence type="ECO:0000259" key="6">
    <source>
        <dbReference type="PROSITE" id="PS50262"/>
    </source>
</evidence>
<accession>A0A0N4ZW21</accession>
<reference evidence="8" key="1">
    <citation type="submission" date="2017-02" db="UniProtKB">
        <authorList>
            <consortium name="WormBaseParasite"/>
        </authorList>
    </citation>
    <scope>IDENTIFICATION</scope>
</reference>